<name>A0A2S0HYS6_9FLAO</name>
<dbReference type="PROSITE" id="PS50110">
    <property type="entry name" value="RESPONSE_REGULATORY"/>
    <property type="match status" value="1"/>
</dbReference>
<evidence type="ECO:0000256" key="1">
    <source>
        <dbReference type="ARBA" id="ARBA00022553"/>
    </source>
</evidence>
<protein>
    <submittedName>
        <fullName evidence="8">DNA-binding response regulator</fullName>
    </submittedName>
</protein>
<dbReference type="SUPFAM" id="SSF46894">
    <property type="entry name" value="C-terminal effector domain of the bipartite response regulators"/>
    <property type="match status" value="1"/>
</dbReference>
<reference evidence="8 9" key="1">
    <citation type="submission" date="2018-02" db="EMBL/GenBank/DDBJ databases">
        <title>Genomic analysis of the strain RR4-38 isolated from a seawater recirculating aquaculture system.</title>
        <authorList>
            <person name="Kim Y.-S."/>
            <person name="Jang Y.H."/>
            <person name="Kim K.-H."/>
        </authorList>
    </citation>
    <scope>NUCLEOTIDE SEQUENCE [LARGE SCALE GENOMIC DNA]</scope>
    <source>
        <strain evidence="8 9">RR4-38</strain>
    </source>
</reference>
<dbReference type="InterPro" id="IPR036388">
    <property type="entry name" value="WH-like_DNA-bd_sf"/>
</dbReference>
<dbReference type="AlphaFoldDB" id="A0A2S0HYS6"/>
<dbReference type="PROSITE" id="PS51755">
    <property type="entry name" value="OMPR_PHOB"/>
    <property type="match status" value="1"/>
</dbReference>
<dbReference type="GO" id="GO:0000976">
    <property type="term" value="F:transcription cis-regulatory region binding"/>
    <property type="evidence" value="ECO:0007669"/>
    <property type="project" value="TreeGrafter"/>
</dbReference>
<keyword evidence="2" id="KW-0902">Two-component regulatory system</keyword>
<evidence type="ECO:0000313" key="9">
    <source>
        <dbReference type="Proteomes" id="UP000238442"/>
    </source>
</evidence>
<dbReference type="GO" id="GO:0032993">
    <property type="term" value="C:protein-DNA complex"/>
    <property type="evidence" value="ECO:0007669"/>
    <property type="project" value="TreeGrafter"/>
</dbReference>
<keyword evidence="3 5" id="KW-0238">DNA-binding</keyword>
<dbReference type="SMART" id="SM00448">
    <property type="entry name" value="REC"/>
    <property type="match status" value="1"/>
</dbReference>
<keyword evidence="1 4" id="KW-0597">Phosphoprotein</keyword>
<dbReference type="SMART" id="SM00862">
    <property type="entry name" value="Trans_reg_C"/>
    <property type="match status" value="1"/>
</dbReference>
<dbReference type="Proteomes" id="UP000238442">
    <property type="component" value="Chromosome"/>
</dbReference>
<gene>
    <name evidence="8" type="ORF">C5O00_11790</name>
</gene>
<dbReference type="InterPro" id="IPR039420">
    <property type="entry name" value="WalR-like"/>
</dbReference>
<sequence length="231" mass="26398">MNKPNFKILLVEDDEALGYVLSEYLKINSLTIQWSKTAAEAISILNKDSFDLAILDVTLPDVDGFTLAKQIKSKFPGLAFLFLTARSMKIDVLRGFAQGAVDYIKKPIDEDELVARINAILSRVVASEKTKKIKPCHQIGMYQFNSEEQTLSMEGSYKSLTARESEVLLYMVTNRNQLCSYKDILIEIWGENDYFNKKSLNVFISHLRKYLADDPTIRIDNIHNRGFILRC</sequence>
<dbReference type="GO" id="GO:0006355">
    <property type="term" value="P:regulation of DNA-templated transcription"/>
    <property type="evidence" value="ECO:0007669"/>
    <property type="project" value="InterPro"/>
</dbReference>
<dbReference type="RefSeq" id="WP_105217052.1">
    <property type="nucleotide sequence ID" value="NZ_CP027062.1"/>
</dbReference>
<dbReference type="GO" id="GO:0000156">
    <property type="term" value="F:phosphorelay response regulator activity"/>
    <property type="evidence" value="ECO:0007669"/>
    <property type="project" value="TreeGrafter"/>
</dbReference>
<accession>A0A2S0HYS6</accession>
<dbReference type="KEGG" id="aue:C5O00_11790"/>
<evidence type="ECO:0000256" key="4">
    <source>
        <dbReference type="PROSITE-ProRule" id="PRU00169"/>
    </source>
</evidence>
<evidence type="ECO:0000313" key="8">
    <source>
        <dbReference type="EMBL" id="AVI51812.1"/>
    </source>
</evidence>
<keyword evidence="9" id="KW-1185">Reference proteome</keyword>
<dbReference type="Pfam" id="PF00072">
    <property type="entry name" value="Response_reg"/>
    <property type="match status" value="1"/>
</dbReference>
<dbReference type="InterPro" id="IPR001789">
    <property type="entry name" value="Sig_transdc_resp-reg_receiver"/>
</dbReference>
<dbReference type="PANTHER" id="PTHR48111">
    <property type="entry name" value="REGULATOR OF RPOS"/>
    <property type="match status" value="1"/>
</dbReference>
<evidence type="ECO:0000256" key="5">
    <source>
        <dbReference type="PROSITE-ProRule" id="PRU01091"/>
    </source>
</evidence>
<dbReference type="PANTHER" id="PTHR48111:SF40">
    <property type="entry name" value="PHOSPHATE REGULON TRANSCRIPTIONAL REGULATORY PROTEIN PHOB"/>
    <property type="match status" value="1"/>
</dbReference>
<feature type="domain" description="Response regulatory" evidence="6">
    <location>
        <begin position="7"/>
        <end position="121"/>
    </location>
</feature>
<evidence type="ECO:0000259" key="6">
    <source>
        <dbReference type="PROSITE" id="PS50110"/>
    </source>
</evidence>
<dbReference type="InterPro" id="IPR011006">
    <property type="entry name" value="CheY-like_superfamily"/>
</dbReference>
<feature type="modified residue" description="4-aspartylphosphate" evidence="4">
    <location>
        <position position="56"/>
    </location>
</feature>
<dbReference type="CDD" id="cd00383">
    <property type="entry name" value="trans_reg_C"/>
    <property type="match status" value="1"/>
</dbReference>
<evidence type="ECO:0000256" key="3">
    <source>
        <dbReference type="ARBA" id="ARBA00023125"/>
    </source>
</evidence>
<dbReference type="InterPro" id="IPR001867">
    <property type="entry name" value="OmpR/PhoB-type_DNA-bd"/>
</dbReference>
<dbReference type="Gene3D" id="1.10.10.10">
    <property type="entry name" value="Winged helix-like DNA-binding domain superfamily/Winged helix DNA-binding domain"/>
    <property type="match status" value="1"/>
</dbReference>
<feature type="DNA-binding region" description="OmpR/PhoB-type" evidence="5">
    <location>
        <begin position="134"/>
        <end position="231"/>
    </location>
</feature>
<dbReference type="InterPro" id="IPR016032">
    <property type="entry name" value="Sig_transdc_resp-reg_C-effctor"/>
</dbReference>
<feature type="domain" description="OmpR/PhoB-type" evidence="7">
    <location>
        <begin position="134"/>
        <end position="231"/>
    </location>
</feature>
<dbReference type="EMBL" id="CP027062">
    <property type="protein sequence ID" value="AVI51812.1"/>
    <property type="molecule type" value="Genomic_DNA"/>
</dbReference>
<dbReference type="Gene3D" id="3.40.50.2300">
    <property type="match status" value="1"/>
</dbReference>
<dbReference type="Pfam" id="PF00486">
    <property type="entry name" value="Trans_reg_C"/>
    <property type="match status" value="1"/>
</dbReference>
<dbReference type="OrthoDB" id="9790442at2"/>
<dbReference type="GO" id="GO:0005829">
    <property type="term" value="C:cytosol"/>
    <property type="evidence" value="ECO:0007669"/>
    <property type="project" value="TreeGrafter"/>
</dbReference>
<evidence type="ECO:0000259" key="7">
    <source>
        <dbReference type="PROSITE" id="PS51755"/>
    </source>
</evidence>
<dbReference type="SUPFAM" id="SSF52172">
    <property type="entry name" value="CheY-like"/>
    <property type="match status" value="1"/>
</dbReference>
<proteinExistence type="predicted"/>
<organism evidence="8 9">
    <name type="scientific">Pukyongia salina</name>
    <dbReference type="NCBI Taxonomy" id="2094025"/>
    <lineage>
        <taxon>Bacteria</taxon>
        <taxon>Pseudomonadati</taxon>
        <taxon>Bacteroidota</taxon>
        <taxon>Flavobacteriia</taxon>
        <taxon>Flavobacteriales</taxon>
        <taxon>Flavobacteriaceae</taxon>
        <taxon>Pukyongia</taxon>
    </lineage>
</organism>
<evidence type="ECO:0000256" key="2">
    <source>
        <dbReference type="ARBA" id="ARBA00023012"/>
    </source>
</evidence>